<keyword evidence="1" id="KW-1015">Disulfide bond</keyword>
<feature type="signal peptide" evidence="2">
    <location>
        <begin position="1"/>
        <end position="21"/>
    </location>
</feature>
<evidence type="ECO:0000313" key="5">
    <source>
        <dbReference type="EMBL" id="VDH98947.1"/>
    </source>
</evidence>
<feature type="chain" id="PRO_5032876793" evidence="2">
    <location>
        <begin position="22"/>
        <end position="447"/>
    </location>
</feature>
<feature type="domain" description="BPTI/Kunitz inhibitor" evidence="3">
    <location>
        <begin position="283"/>
        <end position="333"/>
    </location>
</feature>
<gene>
    <name evidence="5" type="ORF">MGAL_10B044359</name>
</gene>
<evidence type="ECO:0000313" key="6">
    <source>
        <dbReference type="Proteomes" id="UP000596742"/>
    </source>
</evidence>
<evidence type="ECO:0000256" key="1">
    <source>
        <dbReference type="ARBA" id="ARBA00023157"/>
    </source>
</evidence>
<dbReference type="PROSITE" id="PS50279">
    <property type="entry name" value="BPTI_KUNITZ_2"/>
    <property type="match status" value="4"/>
</dbReference>
<reference evidence="5" key="1">
    <citation type="submission" date="2018-11" db="EMBL/GenBank/DDBJ databases">
        <authorList>
            <person name="Alioto T."/>
            <person name="Alioto T."/>
        </authorList>
    </citation>
    <scope>NUCLEOTIDE SEQUENCE</scope>
</reference>
<dbReference type="EMBL" id="UYJE01001069">
    <property type="protein sequence ID" value="VDH98947.1"/>
    <property type="molecule type" value="Genomic_DNA"/>
</dbReference>
<feature type="domain" description="WAP" evidence="4">
    <location>
        <begin position="175"/>
        <end position="214"/>
    </location>
</feature>
<dbReference type="InterPro" id="IPR008197">
    <property type="entry name" value="WAP_dom"/>
</dbReference>
<evidence type="ECO:0000256" key="2">
    <source>
        <dbReference type="SAM" id="SignalP"/>
    </source>
</evidence>
<comment type="caution">
    <text evidence="5">The sequence shown here is derived from an EMBL/GenBank/DDBJ whole genome shotgun (WGS) entry which is preliminary data.</text>
</comment>
<dbReference type="CDD" id="cd00109">
    <property type="entry name" value="Kunitz-type"/>
    <property type="match status" value="2"/>
</dbReference>
<proteinExistence type="predicted"/>
<dbReference type="Gene3D" id="4.10.410.10">
    <property type="entry name" value="Pancreatic trypsin inhibitor Kunitz domain"/>
    <property type="match status" value="4"/>
</dbReference>
<name>A0A8B6C2G2_MYTGA</name>
<dbReference type="SMART" id="SM00217">
    <property type="entry name" value="WAP"/>
    <property type="match status" value="3"/>
</dbReference>
<protein>
    <submittedName>
        <fullName evidence="5">Uncharacterized protein</fullName>
    </submittedName>
</protein>
<accession>A0A8B6C2G2</accession>
<dbReference type="Proteomes" id="UP000596742">
    <property type="component" value="Unassembled WGS sequence"/>
</dbReference>
<dbReference type="GO" id="GO:0004867">
    <property type="term" value="F:serine-type endopeptidase inhibitor activity"/>
    <property type="evidence" value="ECO:0007669"/>
    <property type="project" value="InterPro"/>
</dbReference>
<dbReference type="SUPFAM" id="SSF57362">
    <property type="entry name" value="BPTI-like"/>
    <property type="match status" value="4"/>
</dbReference>
<dbReference type="AlphaFoldDB" id="A0A8B6C2G2"/>
<feature type="domain" description="WAP" evidence="4">
    <location>
        <begin position="220"/>
        <end position="268"/>
    </location>
</feature>
<keyword evidence="6" id="KW-1185">Reference proteome</keyword>
<dbReference type="PRINTS" id="PR00759">
    <property type="entry name" value="BASICPTASE"/>
</dbReference>
<dbReference type="Pfam" id="PF00014">
    <property type="entry name" value="Kunitz_BPTI"/>
    <property type="match status" value="4"/>
</dbReference>
<dbReference type="PANTHER" id="PTHR46751">
    <property type="entry name" value="EPPIN"/>
    <property type="match status" value="1"/>
</dbReference>
<feature type="domain" description="BPTI/Kunitz inhibitor" evidence="3">
    <location>
        <begin position="338"/>
        <end position="388"/>
    </location>
</feature>
<dbReference type="InterPro" id="IPR051388">
    <property type="entry name" value="Serpin_venom_toxin"/>
</dbReference>
<dbReference type="PANTHER" id="PTHR46751:SF1">
    <property type="entry name" value="WAP FOUR-DISULFIDE CORE DOMAIN PROTEIN 6A"/>
    <property type="match status" value="1"/>
</dbReference>
<feature type="domain" description="BPTI/Kunitz inhibitor" evidence="3">
    <location>
        <begin position="83"/>
        <end position="133"/>
    </location>
</feature>
<evidence type="ECO:0000259" key="3">
    <source>
        <dbReference type="PROSITE" id="PS50279"/>
    </source>
</evidence>
<dbReference type="InterPro" id="IPR036880">
    <property type="entry name" value="Kunitz_BPTI_sf"/>
</dbReference>
<feature type="domain" description="WAP" evidence="4">
    <location>
        <begin position="391"/>
        <end position="439"/>
    </location>
</feature>
<dbReference type="PROSITE" id="PS51390">
    <property type="entry name" value="WAP"/>
    <property type="match status" value="3"/>
</dbReference>
<feature type="domain" description="BPTI/Kunitz inhibitor" evidence="3">
    <location>
        <begin position="28"/>
        <end position="78"/>
    </location>
</feature>
<organism evidence="5 6">
    <name type="scientific">Mytilus galloprovincialis</name>
    <name type="common">Mediterranean mussel</name>
    <dbReference type="NCBI Taxonomy" id="29158"/>
    <lineage>
        <taxon>Eukaryota</taxon>
        <taxon>Metazoa</taxon>
        <taxon>Spiralia</taxon>
        <taxon>Lophotrochozoa</taxon>
        <taxon>Mollusca</taxon>
        <taxon>Bivalvia</taxon>
        <taxon>Autobranchia</taxon>
        <taxon>Pteriomorphia</taxon>
        <taxon>Mytilida</taxon>
        <taxon>Mytiloidea</taxon>
        <taxon>Mytilidae</taxon>
        <taxon>Mytilinae</taxon>
        <taxon>Mytilus</taxon>
    </lineage>
</organism>
<dbReference type="InterPro" id="IPR002223">
    <property type="entry name" value="Kunitz_BPTI"/>
</dbReference>
<dbReference type="PROSITE" id="PS00280">
    <property type="entry name" value="BPTI_KUNITZ_1"/>
    <property type="match status" value="2"/>
</dbReference>
<dbReference type="SUPFAM" id="SSF57256">
    <property type="entry name" value="Elafin-like"/>
    <property type="match status" value="2"/>
</dbReference>
<dbReference type="CDD" id="cd22593">
    <property type="entry name" value="Kunitz_conkunitzin"/>
    <property type="match status" value="2"/>
</dbReference>
<keyword evidence="2" id="KW-0732">Signal</keyword>
<dbReference type="SMART" id="SM00131">
    <property type="entry name" value="KU"/>
    <property type="match status" value="4"/>
</dbReference>
<dbReference type="Pfam" id="PF00095">
    <property type="entry name" value="WAP"/>
    <property type="match status" value="2"/>
</dbReference>
<dbReference type="InterPro" id="IPR020901">
    <property type="entry name" value="Prtase_inh_Kunz-CS"/>
</dbReference>
<dbReference type="FunFam" id="4.10.410.10:FF:000020">
    <property type="entry name" value="Collagen, type VI, alpha 3"/>
    <property type="match status" value="1"/>
</dbReference>
<sequence length="447" mass="50926">MNLRLQLISIFFTTKIGVISCISGGNICDLPKVVGSCKAEIQRYYYDVKTDQCKRFKYSGCWGNNNNFKTRRDCATACHKRVCTLPKLVGKGDSKSPRWFYNPTTMLCEKFMYGGKKGNENNFRTERRCEQLCDGVKEHPCTPHPGCPRPLPGICRGYIYEIVNGVKCFAGCTNPSCKKGSCPSSPPHLPCKSRCDLESDYQCPGDQLCCQERCCRDPVLEPKTGYCPEDPKPRNCYLRNSECESDSQCKGKRKCCRFSCQKFCVDPKDEREVVGLISSDNVCDLPKVVGPCKASIKRFHYDVQAGRCKRFFYGGCESNYNNFETRQECATACKKRVCTLPMFIGEGQSSRPGWFYNVTSMKCERFMFSEIEGNRNNFRTKRRCERLCNGVKPKRNDCPEDPQPLQCLIRASECQSDSQCGGKRKCCRFSCHKFCVDPNDEHVPFNN</sequence>
<dbReference type="OrthoDB" id="5950222at2759"/>
<dbReference type="GO" id="GO:0005576">
    <property type="term" value="C:extracellular region"/>
    <property type="evidence" value="ECO:0007669"/>
    <property type="project" value="InterPro"/>
</dbReference>
<dbReference type="InterPro" id="IPR036645">
    <property type="entry name" value="Elafin-like_sf"/>
</dbReference>
<dbReference type="Gene3D" id="4.10.75.10">
    <property type="entry name" value="Elafin-like"/>
    <property type="match status" value="2"/>
</dbReference>
<evidence type="ECO:0000259" key="4">
    <source>
        <dbReference type="PROSITE" id="PS51390"/>
    </source>
</evidence>